<evidence type="ECO:0000256" key="2">
    <source>
        <dbReference type="ARBA" id="ARBA00022598"/>
    </source>
</evidence>
<dbReference type="Gene3D" id="3.30.1490.20">
    <property type="entry name" value="ATP-grasp fold, A domain"/>
    <property type="match status" value="1"/>
</dbReference>
<keyword evidence="3" id="KW-0067">ATP-binding</keyword>
<gene>
    <name evidence="5" type="ORF">DWZ31_15885</name>
</gene>
<keyword evidence="3" id="KW-0547">Nucleotide-binding</keyword>
<comment type="caution">
    <text evidence="5">The sequence shown here is derived from an EMBL/GenBank/DDBJ whole genome shotgun (WGS) entry which is preliminary data.</text>
</comment>
<dbReference type="PANTHER" id="PTHR23132:SF23">
    <property type="entry name" value="D-ALANINE--D-ALANINE LIGASE B"/>
    <property type="match status" value="1"/>
</dbReference>
<proteinExistence type="inferred from homology"/>
<keyword evidence="2" id="KW-0436">Ligase</keyword>
<evidence type="ECO:0000256" key="1">
    <source>
        <dbReference type="ARBA" id="ARBA00010871"/>
    </source>
</evidence>
<dbReference type="PANTHER" id="PTHR23132">
    <property type="entry name" value="D-ALANINE--D-ALANINE LIGASE"/>
    <property type="match status" value="1"/>
</dbReference>
<dbReference type="GO" id="GO:0005524">
    <property type="term" value="F:ATP binding"/>
    <property type="evidence" value="ECO:0007669"/>
    <property type="project" value="UniProtKB-UniRule"/>
</dbReference>
<dbReference type="GO" id="GO:0046872">
    <property type="term" value="F:metal ion binding"/>
    <property type="evidence" value="ECO:0007669"/>
    <property type="project" value="InterPro"/>
</dbReference>
<evidence type="ECO:0000256" key="3">
    <source>
        <dbReference type="PROSITE-ProRule" id="PRU00409"/>
    </source>
</evidence>
<dbReference type="Pfam" id="PF07478">
    <property type="entry name" value="Dala_Dala_lig_C"/>
    <property type="match status" value="1"/>
</dbReference>
<evidence type="ECO:0000259" key="4">
    <source>
        <dbReference type="PROSITE" id="PS50975"/>
    </source>
</evidence>
<organism evidence="5 6">
    <name type="scientific">Roseburia intestinalis</name>
    <dbReference type="NCBI Taxonomy" id="166486"/>
    <lineage>
        <taxon>Bacteria</taxon>
        <taxon>Bacillati</taxon>
        <taxon>Bacillota</taxon>
        <taxon>Clostridia</taxon>
        <taxon>Lachnospirales</taxon>
        <taxon>Lachnospiraceae</taxon>
        <taxon>Roseburia</taxon>
    </lineage>
</organism>
<dbReference type="GO" id="GO:0008716">
    <property type="term" value="F:D-alanine-D-alanine ligase activity"/>
    <property type="evidence" value="ECO:0007669"/>
    <property type="project" value="InterPro"/>
</dbReference>
<name>A0A415TQ86_9FIRM</name>
<evidence type="ECO:0000313" key="5">
    <source>
        <dbReference type="EMBL" id="RHN04841.1"/>
    </source>
</evidence>
<dbReference type="RefSeq" id="WP_118210868.1">
    <property type="nucleotide sequence ID" value="NZ_CACRUM010000045.1"/>
</dbReference>
<dbReference type="EMBL" id="QRQN01000023">
    <property type="protein sequence ID" value="RHN04841.1"/>
    <property type="molecule type" value="Genomic_DNA"/>
</dbReference>
<dbReference type="InterPro" id="IPR011095">
    <property type="entry name" value="Dala_Dala_lig_C"/>
</dbReference>
<comment type="similarity">
    <text evidence="1">Belongs to the D-alanine--D-alanine ligase family.</text>
</comment>
<dbReference type="Gene3D" id="3.30.470.20">
    <property type="entry name" value="ATP-grasp fold, B domain"/>
    <property type="match status" value="1"/>
</dbReference>
<sequence>MLKEYKEIYKEAHNKAEQIKIFLVSNIREKTDNFSDYSGTSVVSEYLSLNQQELIVESLRNSGFETVCFIDEMDFIKNYITNNYYRNDSKYPIVINTAQKGTAIGRKSLIPAFCDLYGLCHTNSNPYVVSLARNKYHCNCILKSNGLPTTNDYLYLPNEGWLLDKHPNEGEKVIVKLNYETSSIGLTSDNIFVYDCTKDSFIKNLASQFNQSVIVESFIEGFEVEVPVIIGTETEVVLPVGITVDNQKDLGNQILDYNIRRDLKFGFYNFEKAQPEISVKLEECTKRVVQLLGITGFGRVDYRIDYNNNIYVTDIATNPHITKGMSFYYAFSENGLNYTQMLETLISLGLIKSGHTLRESFGYEKLGFYN</sequence>
<dbReference type="InterPro" id="IPR011761">
    <property type="entry name" value="ATP-grasp"/>
</dbReference>
<protein>
    <recommendedName>
        <fullName evidence="4">ATP-grasp domain-containing protein</fullName>
    </recommendedName>
</protein>
<accession>A0A415TQ86</accession>
<feature type="domain" description="ATP-grasp" evidence="4">
    <location>
        <begin position="139"/>
        <end position="347"/>
    </location>
</feature>
<dbReference type="AlphaFoldDB" id="A0A415TQ86"/>
<reference evidence="5 6" key="1">
    <citation type="submission" date="2018-08" db="EMBL/GenBank/DDBJ databases">
        <title>A genome reference for cultivated species of the human gut microbiota.</title>
        <authorList>
            <person name="Zou Y."/>
            <person name="Xue W."/>
            <person name="Luo G."/>
        </authorList>
    </citation>
    <scope>NUCLEOTIDE SEQUENCE [LARGE SCALE GENOMIC DNA]</scope>
    <source>
        <strain evidence="5 6">AF31-21AC</strain>
    </source>
</reference>
<dbReference type="SUPFAM" id="SSF56059">
    <property type="entry name" value="Glutathione synthetase ATP-binding domain-like"/>
    <property type="match status" value="1"/>
</dbReference>
<dbReference type="PROSITE" id="PS50975">
    <property type="entry name" value="ATP_GRASP"/>
    <property type="match status" value="1"/>
</dbReference>
<evidence type="ECO:0000313" key="6">
    <source>
        <dbReference type="Proteomes" id="UP000283586"/>
    </source>
</evidence>
<dbReference type="Proteomes" id="UP000283586">
    <property type="component" value="Unassembled WGS sequence"/>
</dbReference>
<dbReference type="InterPro" id="IPR013815">
    <property type="entry name" value="ATP_grasp_subdomain_1"/>
</dbReference>